<comment type="caution">
    <text evidence="2">The sequence shown here is derived from an EMBL/GenBank/DDBJ whole genome shotgun (WGS) entry which is preliminary data.</text>
</comment>
<feature type="region of interest" description="Disordered" evidence="1">
    <location>
        <begin position="1"/>
        <end position="54"/>
    </location>
</feature>
<accession>A0ABS0Y3V2</accession>
<evidence type="ECO:0000313" key="3">
    <source>
        <dbReference type="Proteomes" id="UP000620670"/>
    </source>
</evidence>
<evidence type="ECO:0000313" key="2">
    <source>
        <dbReference type="EMBL" id="MBJ6126984.1"/>
    </source>
</evidence>
<dbReference type="RefSeq" id="WP_199050216.1">
    <property type="nucleotide sequence ID" value="NZ_JAELXT010000019.1"/>
</dbReference>
<feature type="compositionally biased region" description="Pro residues" evidence="1">
    <location>
        <begin position="1"/>
        <end position="20"/>
    </location>
</feature>
<proteinExistence type="predicted"/>
<gene>
    <name evidence="2" type="ORF">JAO75_16400</name>
</gene>
<evidence type="ECO:0000256" key="1">
    <source>
        <dbReference type="SAM" id="MobiDB-lite"/>
    </source>
</evidence>
<name>A0ABS0Y3V2_9HYPH</name>
<sequence>MSDTPKPPDQPPDIPGPLPELPSLDPVEPTENDRPSDERPDPTDVPYVPPPGTQ</sequence>
<protein>
    <recommendedName>
        <fullName evidence="4">Stereocilin</fullName>
    </recommendedName>
</protein>
<evidence type="ECO:0008006" key="4">
    <source>
        <dbReference type="Google" id="ProtNLM"/>
    </source>
</evidence>
<dbReference type="EMBL" id="JAELXT010000019">
    <property type="protein sequence ID" value="MBJ6126984.1"/>
    <property type="molecule type" value="Genomic_DNA"/>
</dbReference>
<organism evidence="2 3">
    <name type="scientific">Microvirga splendida</name>
    <dbReference type="NCBI Taxonomy" id="2795727"/>
    <lineage>
        <taxon>Bacteria</taxon>
        <taxon>Pseudomonadati</taxon>
        <taxon>Pseudomonadota</taxon>
        <taxon>Alphaproteobacteria</taxon>
        <taxon>Hyphomicrobiales</taxon>
        <taxon>Methylobacteriaceae</taxon>
        <taxon>Microvirga</taxon>
    </lineage>
</organism>
<dbReference type="Proteomes" id="UP000620670">
    <property type="component" value="Unassembled WGS sequence"/>
</dbReference>
<keyword evidence="3" id="KW-1185">Reference proteome</keyword>
<reference evidence="3" key="1">
    <citation type="submission" date="2020-12" db="EMBL/GenBank/DDBJ databases">
        <title>Hymenobacter sp.</title>
        <authorList>
            <person name="Kim M.K."/>
        </authorList>
    </citation>
    <scope>NUCLEOTIDE SEQUENCE [LARGE SCALE GENOMIC DNA]</scope>
    <source>
        <strain evidence="3">BT325</strain>
    </source>
</reference>
<feature type="compositionally biased region" description="Basic and acidic residues" evidence="1">
    <location>
        <begin position="31"/>
        <end position="42"/>
    </location>
</feature>